<keyword evidence="2" id="KW-1185">Reference proteome</keyword>
<dbReference type="AlphaFoldDB" id="A0A8X6I620"/>
<sequence length="115" mass="12978">MPPYRCGCSQAPGRPRILRAGKRGHPRKEYGQVSIITDCFEASPSFQEALARPIKIHWKNTMKEEHDALAKENAWTLVSRPKHKKARNFFGRNTLPPVAQDVTVVNVLSLESANK</sequence>
<proteinExistence type="predicted"/>
<reference evidence="1" key="1">
    <citation type="submission" date="2020-08" db="EMBL/GenBank/DDBJ databases">
        <title>Multicomponent nature underlies the extraordinary mechanical properties of spider dragline silk.</title>
        <authorList>
            <person name="Kono N."/>
            <person name="Nakamura H."/>
            <person name="Mori M."/>
            <person name="Yoshida Y."/>
            <person name="Ohtoshi R."/>
            <person name="Malay A.D."/>
            <person name="Moran D.A.P."/>
            <person name="Tomita M."/>
            <person name="Numata K."/>
            <person name="Arakawa K."/>
        </authorList>
    </citation>
    <scope>NUCLEOTIDE SEQUENCE</scope>
</reference>
<accession>A0A8X6I620</accession>
<organism evidence="1 2">
    <name type="scientific">Nephila pilipes</name>
    <name type="common">Giant wood spider</name>
    <name type="synonym">Nephila maculata</name>
    <dbReference type="NCBI Taxonomy" id="299642"/>
    <lineage>
        <taxon>Eukaryota</taxon>
        <taxon>Metazoa</taxon>
        <taxon>Ecdysozoa</taxon>
        <taxon>Arthropoda</taxon>
        <taxon>Chelicerata</taxon>
        <taxon>Arachnida</taxon>
        <taxon>Araneae</taxon>
        <taxon>Araneomorphae</taxon>
        <taxon>Entelegynae</taxon>
        <taxon>Araneoidea</taxon>
        <taxon>Nephilidae</taxon>
        <taxon>Nephila</taxon>
    </lineage>
</organism>
<comment type="caution">
    <text evidence="1">The sequence shown here is derived from an EMBL/GenBank/DDBJ whole genome shotgun (WGS) entry which is preliminary data.</text>
</comment>
<protein>
    <submittedName>
        <fullName evidence="1">Uncharacterized protein</fullName>
    </submittedName>
</protein>
<gene>
    <name evidence="1" type="ORF">NPIL_205431</name>
</gene>
<evidence type="ECO:0000313" key="1">
    <source>
        <dbReference type="EMBL" id="GFS29499.1"/>
    </source>
</evidence>
<name>A0A8X6I620_NEPPI</name>
<dbReference type="OrthoDB" id="8064578at2759"/>
<dbReference type="Proteomes" id="UP000887013">
    <property type="component" value="Unassembled WGS sequence"/>
</dbReference>
<evidence type="ECO:0000313" key="2">
    <source>
        <dbReference type="Proteomes" id="UP000887013"/>
    </source>
</evidence>
<dbReference type="EMBL" id="BMAW01041570">
    <property type="protein sequence ID" value="GFS29499.1"/>
    <property type="molecule type" value="Genomic_DNA"/>
</dbReference>